<sequence length="130" mass="14871">MGKLLQLGVIVHIGLLIVLDAFTLYPNCVERCWQCSETWGSMYDKKGCYEDCRNSKGASLDRNCRARSDVSKRVQSMQVIECLKYCADCVTDFGKTVYNVQKCAKKCYSSQGRDMDYECKTTYSYQKVFG</sequence>
<dbReference type="AlphaFoldDB" id="A0AA88XV28"/>
<keyword evidence="3" id="KW-1185">Reference proteome</keyword>
<accession>A0AA88XV28</accession>
<keyword evidence="1" id="KW-0732">Signal</keyword>
<comment type="caution">
    <text evidence="2">The sequence shown here is derived from an EMBL/GenBank/DDBJ whole genome shotgun (WGS) entry which is preliminary data.</text>
</comment>
<organism evidence="2 3">
    <name type="scientific">Pinctada imbricata</name>
    <name type="common">Atlantic pearl-oyster</name>
    <name type="synonym">Pinctada martensii</name>
    <dbReference type="NCBI Taxonomy" id="66713"/>
    <lineage>
        <taxon>Eukaryota</taxon>
        <taxon>Metazoa</taxon>
        <taxon>Spiralia</taxon>
        <taxon>Lophotrochozoa</taxon>
        <taxon>Mollusca</taxon>
        <taxon>Bivalvia</taxon>
        <taxon>Autobranchia</taxon>
        <taxon>Pteriomorphia</taxon>
        <taxon>Pterioida</taxon>
        <taxon>Pterioidea</taxon>
        <taxon>Pteriidae</taxon>
        <taxon>Pinctada</taxon>
    </lineage>
</organism>
<dbReference type="EMBL" id="VSWD01000009">
    <property type="protein sequence ID" value="KAK3092387.1"/>
    <property type="molecule type" value="Genomic_DNA"/>
</dbReference>
<dbReference type="Proteomes" id="UP001186944">
    <property type="component" value="Unassembled WGS sequence"/>
</dbReference>
<evidence type="ECO:0000313" key="3">
    <source>
        <dbReference type="Proteomes" id="UP001186944"/>
    </source>
</evidence>
<reference evidence="2" key="1">
    <citation type="submission" date="2019-08" db="EMBL/GenBank/DDBJ databases">
        <title>The improved chromosome-level genome for the pearl oyster Pinctada fucata martensii using PacBio sequencing and Hi-C.</title>
        <authorList>
            <person name="Zheng Z."/>
        </authorList>
    </citation>
    <scope>NUCLEOTIDE SEQUENCE</scope>
    <source>
        <strain evidence="2">ZZ-2019</strain>
        <tissue evidence="2">Adductor muscle</tissue>
    </source>
</reference>
<gene>
    <name evidence="2" type="ORF">FSP39_002204</name>
</gene>
<proteinExistence type="predicted"/>
<name>A0AA88XV28_PINIB</name>
<feature type="signal peptide" evidence="1">
    <location>
        <begin position="1"/>
        <end position="21"/>
    </location>
</feature>
<feature type="chain" id="PRO_5041644888" evidence="1">
    <location>
        <begin position="22"/>
        <end position="130"/>
    </location>
</feature>
<evidence type="ECO:0000313" key="2">
    <source>
        <dbReference type="EMBL" id="KAK3092387.1"/>
    </source>
</evidence>
<protein>
    <submittedName>
        <fullName evidence="2">Uncharacterized protein</fullName>
    </submittedName>
</protein>
<evidence type="ECO:0000256" key="1">
    <source>
        <dbReference type="SAM" id="SignalP"/>
    </source>
</evidence>